<feature type="compositionally biased region" description="Polar residues" evidence="1">
    <location>
        <begin position="34"/>
        <end position="69"/>
    </location>
</feature>
<gene>
    <name evidence="2" type="ORF">PIB30_080208</name>
</gene>
<dbReference type="Proteomes" id="UP001341840">
    <property type="component" value="Unassembled WGS sequence"/>
</dbReference>
<feature type="compositionally biased region" description="Basic and acidic residues" evidence="1">
    <location>
        <begin position="16"/>
        <end position="30"/>
    </location>
</feature>
<keyword evidence="3" id="KW-1185">Reference proteome</keyword>
<comment type="caution">
    <text evidence="2">The sequence shown here is derived from an EMBL/GenBank/DDBJ whole genome shotgun (WGS) entry which is preliminary data.</text>
</comment>
<accession>A0ABU6URE6</accession>
<evidence type="ECO:0000313" key="3">
    <source>
        <dbReference type="Proteomes" id="UP001341840"/>
    </source>
</evidence>
<sequence length="141" mass="15891">MEESLDSPSRNMKNVFNDDKRKKVRRHEECLIESDTNTTRPATGFNMISPSPNVSQYSSPSQTQMSLNVKNKRKVGDISPLPLKDITNAPTNPEFFGTTNLAELSQNVFTLQGKKTYYTVTQLQYVLQAKKAQNSQLNSTT</sequence>
<reference evidence="2 3" key="1">
    <citation type="journal article" date="2023" name="Plants (Basel)">
        <title>Bridging the Gap: Combining Genomics and Transcriptomics Approaches to Understand Stylosanthes scabra, an Orphan Legume from the Brazilian Caatinga.</title>
        <authorList>
            <person name="Ferreira-Neto J.R.C."/>
            <person name="da Silva M.D."/>
            <person name="Binneck E."/>
            <person name="de Melo N.F."/>
            <person name="da Silva R.H."/>
            <person name="de Melo A.L.T.M."/>
            <person name="Pandolfi V."/>
            <person name="Bustamante F.O."/>
            <person name="Brasileiro-Vidal A.C."/>
            <person name="Benko-Iseppon A.M."/>
        </authorList>
    </citation>
    <scope>NUCLEOTIDE SEQUENCE [LARGE SCALE GENOMIC DNA]</scope>
    <source>
        <tissue evidence="2">Leaves</tissue>
    </source>
</reference>
<feature type="compositionally biased region" description="Polar residues" evidence="1">
    <location>
        <begin position="1"/>
        <end position="14"/>
    </location>
</feature>
<name>A0ABU6URE6_9FABA</name>
<evidence type="ECO:0000313" key="2">
    <source>
        <dbReference type="EMBL" id="MED6163469.1"/>
    </source>
</evidence>
<organism evidence="2 3">
    <name type="scientific">Stylosanthes scabra</name>
    <dbReference type="NCBI Taxonomy" id="79078"/>
    <lineage>
        <taxon>Eukaryota</taxon>
        <taxon>Viridiplantae</taxon>
        <taxon>Streptophyta</taxon>
        <taxon>Embryophyta</taxon>
        <taxon>Tracheophyta</taxon>
        <taxon>Spermatophyta</taxon>
        <taxon>Magnoliopsida</taxon>
        <taxon>eudicotyledons</taxon>
        <taxon>Gunneridae</taxon>
        <taxon>Pentapetalae</taxon>
        <taxon>rosids</taxon>
        <taxon>fabids</taxon>
        <taxon>Fabales</taxon>
        <taxon>Fabaceae</taxon>
        <taxon>Papilionoideae</taxon>
        <taxon>50 kb inversion clade</taxon>
        <taxon>dalbergioids sensu lato</taxon>
        <taxon>Dalbergieae</taxon>
        <taxon>Pterocarpus clade</taxon>
        <taxon>Stylosanthes</taxon>
    </lineage>
</organism>
<feature type="region of interest" description="Disordered" evidence="1">
    <location>
        <begin position="1"/>
        <end position="88"/>
    </location>
</feature>
<evidence type="ECO:0000256" key="1">
    <source>
        <dbReference type="SAM" id="MobiDB-lite"/>
    </source>
</evidence>
<dbReference type="EMBL" id="JASCZI010121990">
    <property type="protein sequence ID" value="MED6163469.1"/>
    <property type="molecule type" value="Genomic_DNA"/>
</dbReference>
<proteinExistence type="predicted"/>
<protein>
    <submittedName>
        <fullName evidence="2">Uncharacterized protein</fullName>
    </submittedName>
</protein>